<feature type="domain" description="HAT C-terminal dimerisation" evidence="1">
    <location>
        <begin position="1"/>
        <end position="39"/>
    </location>
</feature>
<dbReference type="GO" id="GO:0046983">
    <property type="term" value="F:protein dimerization activity"/>
    <property type="evidence" value="ECO:0007669"/>
    <property type="project" value="InterPro"/>
</dbReference>
<dbReference type="Pfam" id="PF05699">
    <property type="entry name" value="Dimer_Tnp_hAT"/>
    <property type="match status" value="1"/>
</dbReference>
<sequence length="87" mass="9876">MPTSSAAAERSWIMYKSIHYKLRNQLLSETVQKLMFINSSRNSDEIPEVIFDPAALDWWEDGGDTERQACSRKDEEGSAGLFIDSGF</sequence>
<dbReference type="EMBL" id="JASMQC010000006">
    <property type="protein sequence ID" value="KAK1944434.1"/>
    <property type="molecule type" value="Genomic_DNA"/>
</dbReference>
<dbReference type="InterPro" id="IPR012337">
    <property type="entry name" value="RNaseH-like_sf"/>
</dbReference>
<dbReference type="Proteomes" id="UP001259832">
    <property type="component" value="Unassembled WGS sequence"/>
</dbReference>
<dbReference type="AlphaFoldDB" id="A0AAD9GTP2"/>
<name>A0AAD9GTP2_9STRA</name>
<accession>A0AAD9GTP2</accession>
<evidence type="ECO:0000259" key="1">
    <source>
        <dbReference type="Pfam" id="PF05699"/>
    </source>
</evidence>
<gene>
    <name evidence="2" type="ORF">P3T76_004346</name>
</gene>
<organism evidence="2 3">
    <name type="scientific">Phytophthora citrophthora</name>
    <dbReference type="NCBI Taxonomy" id="4793"/>
    <lineage>
        <taxon>Eukaryota</taxon>
        <taxon>Sar</taxon>
        <taxon>Stramenopiles</taxon>
        <taxon>Oomycota</taxon>
        <taxon>Peronosporomycetes</taxon>
        <taxon>Peronosporales</taxon>
        <taxon>Peronosporaceae</taxon>
        <taxon>Phytophthora</taxon>
    </lineage>
</organism>
<keyword evidence="3" id="KW-1185">Reference proteome</keyword>
<comment type="caution">
    <text evidence="2">The sequence shown here is derived from an EMBL/GenBank/DDBJ whole genome shotgun (WGS) entry which is preliminary data.</text>
</comment>
<dbReference type="SUPFAM" id="SSF53098">
    <property type="entry name" value="Ribonuclease H-like"/>
    <property type="match status" value="1"/>
</dbReference>
<reference evidence="2" key="1">
    <citation type="submission" date="2023-08" db="EMBL/GenBank/DDBJ databases">
        <title>Reference Genome Resource for the Citrus Pathogen Phytophthora citrophthora.</title>
        <authorList>
            <person name="Moller H."/>
            <person name="Coetzee B."/>
            <person name="Rose L.J."/>
            <person name="Van Niekerk J.M."/>
        </authorList>
    </citation>
    <scope>NUCLEOTIDE SEQUENCE</scope>
    <source>
        <strain evidence="2">STE-U-9442</strain>
    </source>
</reference>
<evidence type="ECO:0000313" key="3">
    <source>
        <dbReference type="Proteomes" id="UP001259832"/>
    </source>
</evidence>
<protein>
    <recommendedName>
        <fullName evidence="1">HAT C-terminal dimerisation domain-containing protein</fullName>
    </recommendedName>
</protein>
<evidence type="ECO:0000313" key="2">
    <source>
        <dbReference type="EMBL" id="KAK1944434.1"/>
    </source>
</evidence>
<dbReference type="InterPro" id="IPR008906">
    <property type="entry name" value="HATC_C_dom"/>
</dbReference>
<proteinExistence type="predicted"/>